<dbReference type="SMART" id="SM00175">
    <property type="entry name" value="RAB"/>
    <property type="match status" value="1"/>
</dbReference>
<dbReference type="PROSITE" id="PS51421">
    <property type="entry name" value="RAS"/>
    <property type="match status" value="1"/>
</dbReference>
<dbReference type="InterPro" id="IPR001806">
    <property type="entry name" value="Small_GTPase"/>
</dbReference>
<dbReference type="PROSITE" id="PS51419">
    <property type="entry name" value="RAB"/>
    <property type="match status" value="1"/>
</dbReference>
<dbReference type="OrthoDB" id="9989112at2759"/>
<feature type="chain" id="PRO_5003990191" evidence="5">
    <location>
        <begin position="24"/>
        <end position="206"/>
    </location>
</feature>
<dbReference type="SMART" id="SM00174">
    <property type="entry name" value="RHO"/>
    <property type="match status" value="1"/>
</dbReference>
<dbReference type="NCBIfam" id="TIGR00231">
    <property type="entry name" value="small_GTP"/>
    <property type="match status" value="1"/>
</dbReference>
<evidence type="ECO:0000256" key="5">
    <source>
        <dbReference type="SAM" id="SignalP"/>
    </source>
</evidence>
<dbReference type="Proteomes" id="UP000011083">
    <property type="component" value="Unassembled WGS sequence"/>
</dbReference>
<dbReference type="STRING" id="1257118.L8GLL4"/>
<dbReference type="GeneID" id="14914132"/>
<dbReference type="SMART" id="SM00176">
    <property type="entry name" value="RAN"/>
    <property type="match status" value="1"/>
</dbReference>
<feature type="signal peptide" evidence="5">
    <location>
        <begin position="1"/>
        <end position="23"/>
    </location>
</feature>
<comment type="similarity">
    <text evidence="1">Belongs to the small GTPase superfamily. Rab family.</text>
</comment>
<reference evidence="6 7" key="1">
    <citation type="journal article" date="2013" name="Genome Biol.">
        <title>Genome of Acanthamoeba castellanii highlights extensive lateral gene transfer and early evolution of tyrosine kinase signaling.</title>
        <authorList>
            <person name="Clarke M."/>
            <person name="Lohan A.J."/>
            <person name="Liu B."/>
            <person name="Lagkouvardos I."/>
            <person name="Roy S."/>
            <person name="Zafar N."/>
            <person name="Bertelli C."/>
            <person name="Schilde C."/>
            <person name="Kianianmomeni A."/>
            <person name="Burglin T.R."/>
            <person name="Frech C."/>
            <person name="Turcotte B."/>
            <person name="Kopec K.O."/>
            <person name="Synnott J.M."/>
            <person name="Choo C."/>
            <person name="Paponov I."/>
            <person name="Finkler A."/>
            <person name="Soon Heng Tan C."/>
            <person name="Hutchins A.P."/>
            <person name="Weinmeier T."/>
            <person name="Rattei T."/>
            <person name="Chu J.S."/>
            <person name="Gimenez G."/>
            <person name="Irimia M."/>
            <person name="Rigden D.J."/>
            <person name="Fitzpatrick D.A."/>
            <person name="Lorenzo-Morales J."/>
            <person name="Bateman A."/>
            <person name="Chiu C.H."/>
            <person name="Tang P."/>
            <person name="Hegemann P."/>
            <person name="Fromm H."/>
            <person name="Raoult D."/>
            <person name="Greub G."/>
            <person name="Miranda-Saavedra D."/>
            <person name="Chen N."/>
            <person name="Nash P."/>
            <person name="Ginger M.L."/>
            <person name="Horn M."/>
            <person name="Schaap P."/>
            <person name="Caler L."/>
            <person name="Loftus B."/>
        </authorList>
    </citation>
    <scope>NUCLEOTIDE SEQUENCE [LARGE SCALE GENOMIC DNA]</scope>
    <source>
        <strain evidence="6 7">Neff</strain>
    </source>
</reference>
<accession>L8GLL4</accession>
<gene>
    <name evidence="6" type="ORF">ACA1_359270</name>
</gene>
<feature type="compositionally biased region" description="Basic and acidic residues" evidence="4">
    <location>
        <begin position="196"/>
        <end position="206"/>
    </location>
</feature>
<dbReference type="GO" id="GO:0005525">
    <property type="term" value="F:GTP binding"/>
    <property type="evidence" value="ECO:0007669"/>
    <property type="project" value="UniProtKB-KW"/>
</dbReference>
<protein>
    <submittedName>
        <fullName evidence="6">RAB family member (Rab7), putative</fullName>
    </submittedName>
</protein>
<proteinExistence type="inferred from homology"/>
<evidence type="ECO:0000313" key="7">
    <source>
        <dbReference type="Proteomes" id="UP000011083"/>
    </source>
</evidence>
<dbReference type="InterPro" id="IPR005225">
    <property type="entry name" value="Small_GTP-bd"/>
</dbReference>
<keyword evidence="5" id="KW-0732">Signal</keyword>
<name>L8GLL4_ACACF</name>
<evidence type="ECO:0000256" key="2">
    <source>
        <dbReference type="ARBA" id="ARBA00022741"/>
    </source>
</evidence>
<keyword evidence="7" id="KW-1185">Reference proteome</keyword>
<dbReference type="PANTHER" id="PTHR47981">
    <property type="entry name" value="RAB FAMILY"/>
    <property type="match status" value="1"/>
</dbReference>
<dbReference type="RefSeq" id="XP_004335591.1">
    <property type="nucleotide sequence ID" value="XM_004335543.1"/>
</dbReference>
<evidence type="ECO:0000256" key="3">
    <source>
        <dbReference type="ARBA" id="ARBA00023134"/>
    </source>
</evidence>
<evidence type="ECO:0000256" key="1">
    <source>
        <dbReference type="ARBA" id="ARBA00006270"/>
    </source>
</evidence>
<dbReference type="PANTHER" id="PTHR47981:SF20">
    <property type="entry name" value="RAS-RELATED PROTEIN RAB-7A"/>
    <property type="match status" value="1"/>
</dbReference>
<dbReference type="AlphaFoldDB" id="L8GLL4"/>
<feature type="region of interest" description="Disordered" evidence="4">
    <location>
        <begin position="180"/>
        <end position="206"/>
    </location>
</feature>
<dbReference type="SMART" id="SM00173">
    <property type="entry name" value="RAS"/>
    <property type="match status" value="1"/>
</dbReference>
<dbReference type="Pfam" id="PF00071">
    <property type="entry name" value="Ras"/>
    <property type="match status" value="1"/>
</dbReference>
<dbReference type="GO" id="GO:0003924">
    <property type="term" value="F:GTPase activity"/>
    <property type="evidence" value="ECO:0007669"/>
    <property type="project" value="InterPro"/>
</dbReference>
<dbReference type="OMA" id="TSWKDEF"/>
<keyword evidence="2" id="KW-0547">Nucleotide-binding</keyword>
<dbReference type="PRINTS" id="PR00449">
    <property type="entry name" value="RASTRNSFRMNG"/>
</dbReference>
<keyword evidence="3" id="KW-0342">GTP-binding</keyword>
<dbReference type="EMBL" id="KB008090">
    <property type="protein sequence ID" value="ELR13578.1"/>
    <property type="molecule type" value="Genomic_DNA"/>
</dbReference>
<dbReference type="Gene3D" id="3.40.50.300">
    <property type="entry name" value="P-loop containing nucleotide triphosphate hydrolases"/>
    <property type="match status" value="1"/>
</dbReference>
<dbReference type="SUPFAM" id="SSF52540">
    <property type="entry name" value="P-loop containing nucleoside triphosphate hydrolases"/>
    <property type="match status" value="1"/>
</dbReference>
<dbReference type="InterPro" id="IPR027417">
    <property type="entry name" value="P-loop_NTPase"/>
</dbReference>
<sequence>MTATHKKLLLKVLILGDASVGKTSLMQRYVKGGYKEGYKATIGADFLPKDVVVQDHFVTMQIWDTAGQDRFDTLGRVFYRGTDICVFVYDVTNPASLENIHKWKQQYVEAQSSTMDGHTVFAVFGNKADLEDKRVVSQKRAEDWCQANGMPHYVVSAKDGHNVEQAFAVLVGEATERADTGPDFANGSIFPGQEEPQQRPERCSNC</sequence>
<dbReference type="PROSITE" id="PS51420">
    <property type="entry name" value="RHO"/>
    <property type="match status" value="1"/>
</dbReference>
<dbReference type="FunFam" id="3.40.50.300:FF:000808">
    <property type="entry name" value="Small GTP-binding protein, putative"/>
    <property type="match status" value="1"/>
</dbReference>
<organism evidence="6 7">
    <name type="scientific">Acanthamoeba castellanii (strain ATCC 30010 / Neff)</name>
    <dbReference type="NCBI Taxonomy" id="1257118"/>
    <lineage>
        <taxon>Eukaryota</taxon>
        <taxon>Amoebozoa</taxon>
        <taxon>Discosea</taxon>
        <taxon>Longamoebia</taxon>
        <taxon>Centramoebida</taxon>
        <taxon>Acanthamoebidae</taxon>
        <taxon>Acanthamoeba</taxon>
    </lineage>
</organism>
<dbReference type="VEuPathDB" id="AmoebaDB:ACA1_359270"/>
<evidence type="ECO:0000256" key="4">
    <source>
        <dbReference type="SAM" id="MobiDB-lite"/>
    </source>
</evidence>
<evidence type="ECO:0000313" key="6">
    <source>
        <dbReference type="EMBL" id="ELR13578.1"/>
    </source>
</evidence>
<dbReference type="KEGG" id="acan:ACA1_359270"/>